<gene>
    <name evidence="1" type="ORF">OGATHE_005226</name>
</gene>
<keyword evidence="2" id="KW-1185">Reference proteome</keyword>
<comment type="caution">
    <text evidence="1">The sequence shown here is derived from an EMBL/GenBank/DDBJ whole genome shotgun (WGS) entry which is preliminary data.</text>
</comment>
<dbReference type="AlphaFoldDB" id="A0A9P8NWU4"/>
<reference evidence="1" key="2">
    <citation type="submission" date="2021-01" db="EMBL/GenBank/DDBJ databases">
        <authorList>
            <person name="Schikora-Tamarit M.A."/>
        </authorList>
    </citation>
    <scope>NUCLEOTIDE SEQUENCE</scope>
    <source>
        <strain evidence="1">NCAIM Y.01608</strain>
    </source>
</reference>
<accession>A0A9P8NWU4</accession>
<dbReference type="EMBL" id="JAEUBD010001468">
    <property type="protein sequence ID" value="KAH3660894.1"/>
    <property type="molecule type" value="Genomic_DNA"/>
</dbReference>
<protein>
    <submittedName>
        <fullName evidence="1">Uncharacterized protein</fullName>
    </submittedName>
</protein>
<name>A0A9P8NWU4_9ASCO</name>
<dbReference type="Proteomes" id="UP000788993">
    <property type="component" value="Unassembled WGS sequence"/>
</dbReference>
<evidence type="ECO:0000313" key="1">
    <source>
        <dbReference type="EMBL" id="KAH3660894.1"/>
    </source>
</evidence>
<organism evidence="1 2">
    <name type="scientific">Ogataea polymorpha</name>
    <dbReference type="NCBI Taxonomy" id="460523"/>
    <lineage>
        <taxon>Eukaryota</taxon>
        <taxon>Fungi</taxon>
        <taxon>Dikarya</taxon>
        <taxon>Ascomycota</taxon>
        <taxon>Saccharomycotina</taxon>
        <taxon>Pichiomycetes</taxon>
        <taxon>Pichiales</taxon>
        <taxon>Pichiaceae</taxon>
        <taxon>Ogataea</taxon>
    </lineage>
</organism>
<proteinExistence type="predicted"/>
<sequence>MHPMKSNPQMNGLPVLEFIPATKGPTNHGPNRRSYKDDDTRLAKLSGSISLSSLILYRLVFILKFSYTVVTSVANPVSPKKT</sequence>
<reference evidence="1" key="1">
    <citation type="journal article" date="2021" name="Open Biol.">
        <title>Shared evolutionary footprints suggest mitochondrial oxidative damage underlies multiple complex I losses in fungi.</title>
        <authorList>
            <person name="Schikora-Tamarit M.A."/>
            <person name="Marcet-Houben M."/>
            <person name="Nosek J."/>
            <person name="Gabaldon T."/>
        </authorList>
    </citation>
    <scope>NUCLEOTIDE SEQUENCE</scope>
    <source>
        <strain evidence="1">NCAIM Y.01608</strain>
    </source>
</reference>
<evidence type="ECO:0000313" key="2">
    <source>
        <dbReference type="Proteomes" id="UP000788993"/>
    </source>
</evidence>